<protein>
    <submittedName>
        <fullName evidence="5">AraC family transcriptional regulator</fullName>
    </submittedName>
</protein>
<organism evidence="5 6">
    <name type="scientific">Streptomyces corynorhini</name>
    <dbReference type="NCBI Taxonomy" id="2282652"/>
    <lineage>
        <taxon>Bacteria</taxon>
        <taxon>Bacillati</taxon>
        <taxon>Actinomycetota</taxon>
        <taxon>Actinomycetes</taxon>
        <taxon>Kitasatosporales</taxon>
        <taxon>Streptomycetaceae</taxon>
        <taxon>Streptomyces</taxon>
    </lineage>
</organism>
<evidence type="ECO:0000313" key="6">
    <source>
        <dbReference type="Proteomes" id="UP000253741"/>
    </source>
</evidence>
<keyword evidence="6" id="KW-1185">Reference proteome</keyword>
<dbReference type="InterPro" id="IPR050204">
    <property type="entry name" value="AraC_XylS_family_regulators"/>
</dbReference>
<evidence type="ECO:0000259" key="4">
    <source>
        <dbReference type="PROSITE" id="PS01124"/>
    </source>
</evidence>
<gene>
    <name evidence="5" type="ORF">DVH02_10450</name>
</gene>
<reference evidence="5 6" key="1">
    <citation type="submission" date="2018-07" db="EMBL/GenBank/DDBJ databases">
        <title>Streptomyces species from bats.</title>
        <authorList>
            <person name="Dunlap C."/>
        </authorList>
    </citation>
    <scope>NUCLEOTIDE SEQUENCE [LARGE SCALE GENOMIC DNA]</scope>
    <source>
        <strain evidence="5 6">AC230</strain>
    </source>
</reference>
<dbReference type="InterPro" id="IPR020449">
    <property type="entry name" value="Tscrpt_reg_AraC-type_HTH"/>
</dbReference>
<dbReference type="InterPro" id="IPR035418">
    <property type="entry name" value="AraC-bd_2"/>
</dbReference>
<dbReference type="SMART" id="SM00342">
    <property type="entry name" value="HTH_ARAC"/>
    <property type="match status" value="1"/>
</dbReference>
<keyword evidence="3" id="KW-0804">Transcription</keyword>
<keyword evidence="1" id="KW-0805">Transcription regulation</keyword>
<evidence type="ECO:0000256" key="2">
    <source>
        <dbReference type="ARBA" id="ARBA00023125"/>
    </source>
</evidence>
<dbReference type="EMBL" id="QQNA01000066">
    <property type="protein sequence ID" value="RDG38211.1"/>
    <property type="molecule type" value="Genomic_DNA"/>
</dbReference>
<evidence type="ECO:0000256" key="3">
    <source>
        <dbReference type="ARBA" id="ARBA00023163"/>
    </source>
</evidence>
<keyword evidence="2" id="KW-0238">DNA-binding</keyword>
<comment type="caution">
    <text evidence="5">The sequence shown here is derived from an EMBL/GenBank/DDBJ whole genome shotgun (WGS) entry which is preliminary data.</text>
</comment>
<dbReference type="GO" id="GO:0003700">
    <property type="term" value="F:DNA-binding transcription factor activity"/>
    <property type="evidence" value="ECO:0007669"/>
    <property type="project" value="InterPro"/>
</dbReference>
<dbReference type="Proteomes" id="UP000253741">
    <property type="component" value="Unassembled WGS sequence"/>
</dbReference>
<dbReference type="PRINTS" id="PR00032">
    <property type="entry name" value="HTHARAC"/>
</dbReference>
<dbReference type="GO" id="GO:0043565">
    <property type="term" value="F:sequence-specific DNA binding"/>
    <property type="evidence" value="ECO:0007669"/>
    <property type="project" value="InterPro"/>
</dbReference>
<evidence type="ECO:0000313" key="5">
    <source>
        <dbReference type="EMBL" id="RDG38211.1"/>
    </source>
</evidence>
<dbReference type="InterPro" id="IPR018060">
    <property type="entry name" value="HTH_AraC"/>
</dbReference>
<accession>A0A370B9A3</accession>
<dbReference type="InterPro" id="IPR009057">
    <property type="entry name" value="Homeodomain-like_sf"/>
</dbReference>
<dbReference type="AlphaFoldDB" id="A0A370B9A3"/>
<feature type="domain" description="HTH araC/xylS-type" evidence="4">
    <location>
        <begin position="215"/>
        <end position="316"/>
    </location>
</feature>
<dbReference type="Gene3D" id="1.10.10.60">
    <property type="entry name" value="Homeodomain-like"/>
    <property type="match status" value="1"/>
</dbReference>
<dbReference type="Pfam" id="PF14525">
    <property type="entry name" value="AraC_binding_2"/>
    <property type="match status" value="1"/>
</dbReference>
<dbReference type="PANTHER" id="PTHR46796:SF6">
    <property type="entry name" value="ARAC SUBFAMILY"/>
    <property type="match status" value="1"/>
</dbReference>
<proteinExistence type="predicted"/>
<dbReference type="SUPFAM" id="SSF46689">
    <property type="entry name" value="Homeodomain-like"/>
    <property type="match status" value="1"/>
</dbReference>
<sequence length="329" mass="36978">MKETVFRTDDIPVGERFDYWHDLMVNTVCPMEIRTPSTADFQAEMRIVQLGRLVVWPTSLAALKWTRSSRMIRSTDPDYYHLTLPLSGRVDVAQRDHRTVHYRRQMYIVDTYQPFDCRNTGNSMRGVGLEIPKDLVELPPDTVRRLLAHQISGREGIGAYLADFLTRVAESPSPRPADAARLGGILTDLLNATLAHNLDVEEELSPTARRQSLALSVKAFIRENLGDPSLTASAVAASHHISNSYLHGMFRGEETTVSAWIKQLRLEHIRRDLADPCQRALPISHIAARWGFTHYAVFCRAFRAAYGVPPRDYRNVTSGAAPLGTTVDA</sequence>
<name>A0A370B9A3_9ACTN</name>
<dbReference type="Pfam" id="PF12833">
    <property type="entry name" value="HTH_18"/>
    <property type="match status" value="1"/>
</dbReference>
<evidence type="ECO:0000256" key="1">
    <source>
        <dbReference type="ARBA" id="ARBA00023015"/>
    </source>
</evidence>
<dbReference type="PROSITE" id="PS01124">
    <property type="entry name" value="HTH_ARAC_FAMILY_2"/>
    <property type="match status" value="1"/>
</dbReference>
<dbReference type="PANTHER" id="PTHR46796">
    <property type="entry name" value="HTH-TYPE TRANSCRIPTIONAL ACTIVATOR RHAS-RELATED"/>
    <property type="match status" value="1"/>
</dbReference>